<dbReference type="SMART" id="SM00233">
    <property type="entry name" value="PH"/>
    <property type="match status" value="2"/>
</dbReference>
<dbReference type="PANTHER" id="PTHR28076:SF1">
    <property type="entry name" value="PROSPORE MEMBRANE ADAPTER PROTEIN SPO71"/>
    <property type="match status" value="1"/>
</dbReference>
<dbReference type="GeneID" id="30153342"/>
<dbReference type="PANTHER" id="PTHR28076">
    <property type="entry name" value="SPORULATION-SPECIFIC PROTEIN 71"/>
    <property type="match status" value="1"/>
</dbReference>
<feature type="compositionally biased region" description="Polar residues" evidence="1">
    <location>
        <begin position="212"/>
        <end position="246"/>
    </location>
</feature>
<reference evidence="3 4" key="1">
    <citation type="submission" date="2016-06" db="EMBL/GenBank/DDBJ databases">
        <title>Evolution of pathogenesis and genome organization in the Tremellales.</title>
        <authorList>
            <person name="Cuomo C."/>
            <person name="Litvintseva A."/>
            <person name="Heitman J."/>
            <person name="Chen Y."/>
            <person name="Sun S."/>
            <person name="Springer D."/>
            <person name="Dromer F."/>
            <person name="Young S."/>
            <person name="Zeng Q."/>
            <person name="Chapman S."/>
            <person name="Gujja S."/>
            <person name="Saif S."/>
            <person name="Birren B."/>
        </authorList>
    </citation>
    <scope>NUCLEOTIDE SEQUENCE [LARGE SCALE GENOMIC DNA]</scope>
    <source>
        <strain evidence="3 4">CBS 6039</strain>
    </source>
</reference>
<evidence type="ECO:0000259" key="2">
    <source>
        <dbReference type="PROSITE" id="PS50003"/>
    </source>
</evidence>
<dbReference type="STRING" id="1295533.A0A1E3HZH7"/>
<dbReference type="PROSITE" id="PS50003">
    <property type="entry name" value="PH_DOMAIN"/>
    <property type="match status" value="1"/>
</dbReference>
<feature type="domain" description="PH" evidence="2">
    <location>
        <begin position="700"/>
        <end position="841"/>
    </location>
</feature>
<dbReference type="OrthoDB" id="5579281at2759"/>
<dbReference type="Pfam" id="PF23207">
    <property type="entry name" value="PH_SPO71"/>
    <property type="match status" value="1"/>
</dbReference>
<feature type="region of interest" description="Disordered" evidence="1">
    <location>
        <begin position="1"/>
        <end position="67"/>
    </location>
</feature>
<dbReference type="Pfam" id="PF15404">
    <property type="entry name" value="PH_4"/>
    <property type="match status" value="1"/>
</dbReference>
<dbReference type="InterPro" id="IPR040345">
    <property type="entry name" value="Mug56/Spo71"/>
</dbReference>
<comment type="caution">
    <text evidence="3">The sequence shown here is derived from an EMBL/GenBank/DDBJ whole genome shotgun (WGS) entry which is preliminary data.</text>
</comment>
<proteinExistence type="predicted"/>
<dbReference type="InterPro" id="IPR001849">
    <property type="entry name" value="PH_domain"/>
</dbReference>
<dbReference type="SUPFAM" id="SSF50729">
    <property type="entry name" value="PH domain-like"/>
    <property type="match status" value="1"/>
</dbReference>
<evidence type="ECO:0000256" key="1">
    <source>
        <dbReference type="SAM" id="MobiDB-lite"/>
    </source>
</evidence>
<gene>
    <name evidence="3" type="ORF">L202_02033</name>
</gene>
<evidence type="ECO:0000313" key="4">
    <source>
        <dbReference type="Proteomes" id="UP000094065"/>
    </source>
</evidence>
<dbReference type="RefSeq" id="XP_018995947.1">
    <property type="nucleotide sequence ID" value="XM_019135544.1"/>
</dbReference>
<dbReference type="InterPro" id="IPR039486">
    <property type="entry name" value="Mug56/Spo71_PH"/>
</dbReference>
<organism evidence="3 4">
    <name type="scientific">Cryptococcus amylolentus CBS 6039</name>
    <dbReference type="NCBI Taxonomy" id="1295533"/>
    <lineage>
        <taxon>Eukaryota</taxon>
        <taxon>Fungi</taxon>
        <taxon>Dikarya</taxon>
        <taxon>Basidiomycota</taxon>
        <taxon>Agaricomycotina</taxon>
        <taxon>Tremellomycetes</taxon>
        <taxon>Tremellales</taxon>
        <taxon>Cryptococcaceae</taxon>
        <taxon>Cryptococcus</taxon>
    </lineage>
</organism>
<dbReference type="GO" id="GO:1902657">
    <property type="term" value="P:protein localization to prospore membrane"/>
    <property type="evidence" value="ECO:0007669"/>
    <property type="project" value="InterPro"/>
</dbReference>
<accession>A0A1E3HZH7</accession>
<dbReference type="AlphaFoldDB" id="A0A1E3HZH7"/>
<sequence>MPSLPPDPNRDRRPQTRPSKPSLEPSPAVVATTSPPRPPGNHQPHILTRRFLGPIPDRVTSSAEVEERRRDFLDLRRKAIDKWKKEIRDDDDSLDSVADAQSEDGRLRRAVSNIRIKRRNKHGMEIEEDLDLDETGTQLGGKAKVGKEVWVGESFDIGQEFMSTAADTHTPELDQAEQGSSQASASTIKPKPISRPSTTSRATGETFVTARTAFSPSLSSLAIDTQSTSQIPNPSPSLHESQNAQLHSPHTHHSASSSTQPLIDSSKLLDSPPGSSKKGKEPTRSVRANTSLPNRLKSALRYSKPNLRGSASAVIGHDEEQADPREGQQKAKTVQFPADYASVMPSLARSGDGEPAKPEHVLEREGAEAEGTSAGAVEEALGENEWLPEERKVGEVILRDRMLVRVGYHRENNITVFDETAQRRNPCQRLDVFEEYIVVWRKGQVEFYQDWKVPLRERMVGTKRLCFVIPLLPHRTSLSIFNPDDLTLALTTSVEKLHLEIERLLHISDTSKVSVLKDRIKQSSQVQWLQGRRKGTQIFLFKLSERSRALDWYWELFRDLGGELPDRFDIFVPSLSTHVRFRLPQGEEADETALFKRYDRDRAIKTCWDVLNKDNSIDELLKEREIEKREVIDLELVWKGADGVLDWVAYGSTVEGLKRPWAMLAGLARVQANGRELQLRTAKHQPKSLKLEDGTWLDEPAGVEGYLVRHRPASGTKESIYVTIHDGCIFMTTMREAKPPLLPQAEGSIPSDIFPDVHRQFLQNEHKRMATTIQRSAGCLDLRDITSVKFEQGPESNDGQGKGTGTVFNVHLAHGGVTIQLEAYSEQVAKEWVERLNDLRGFWMRKHRVEARMRMDAMELAQKGDILTGAATEASDDFLSSIWDWCTVKGCRSICLSGRMYMKKSTWRKFRSKYMVLTEGSLVSFKITGKNAFHKRKKTYPLFGAYVYSGLLAHEEIHEPSNRQAPFTSEHRVYQDGLQSNDGPEDTTFCVRLAIPGSSWTAKTVNPWDLGDDEDYTPMPLSKSPQGLLIFRARCKLERDRWVWAINAEMERQARSHLRQEKTLREYGNVPEKW</sequence>
<evidence type="ECO:0000313" key="3">
    <source>
        <dbReference type="EMBL" id="ODN81628.1"/>
    </source>
</evidence>
<dbReference type="Proteomes" id="UP000094065">
    <property type="component" value="Unassembled WGS sequence"/>
</dbReference>
<feature type="compositionally biased region" description="Basic and acidic residues" evidence="1">
    <location>
        <begin position="351"/>
        <end position="367"/>
    </location>
</feature>
<keyword evidence="4" id="KW-1185">Reference proteome</keyword>
<dbReference type="EMBL" id="AWGJ01000003">
    <property type="protein sequence ID" value="ODN81628.1"/>
    <property type="molecule type" value="Genomic_DNA"/>
</dbReference>
<name>A0A1E3HZH7_9TREE</name>
<feature type="compositionally biased region" description="Low complexity" evidence="1">
    <location>
        <begin position="176"/>
        <end position="186"/>
    </location>
</feature>
<feature type="region of interest" description="Disordered" evidence="1">
    <location>
        <begin position="348"/>
        <end position="380"/>
    </location>
</feature>
<feature type="region of interest" description="Disordered" evidence="1">
    <location>
        <begin position="161"/>
        <end position="308"/>
    </location>
</feature>
<dbReference type="InterPro" id="IPR057379">
    <property type="entry name" value="PH_SPO71"/>
</dbReference>
<feature type="compositionally biased region" description="Low complexity" evidence="1">
    <location>
        <begin position="369"/>
        <end position="379"/>
    </location>
</feature>
<protein>
    <recommendedName>
        <fullName evidence="2">PH domain-containing protein</fullName>
    </recommendedName>
</protein>